<comment type="caution">
    <text evidence="3">The sequence shown here is derived from an EMBL/GenBank/DDBJ whole genome shotgun (WGS) entry which is preliminary data.</text>
</comment>
<dbReference type="AlphaFoldDB" id="A0A1Y2C274"/>
<feature type="transmembrane region" description="Helical" evidence="2">
    <location>
        <begin position="78"/>
        <end position="100"/>
    </location>
</feature>
<dbReference type="Proteomes" id="UP000193920">
    <property type="component" value="Unassembled WGS sequence"/>
</dbReference>
<feature type="transmembrane region" description="Helical" evidence="2">
    <location>
        <begin position="13"/>
        <end position="34"/>
    </location>
</feature>
<organism evidence="3 4">
    <name type="scientific">Neocallimastix californiae</name>
    <dbReference type="NCBI Taxonomy" id="1754190"/>
    <lineage>
        <taxon>Eukaryota</taxon>
        <taxon>Fungi</taxon>
        <taxon>Fungi incertae sedis</taxon>
        <taxon>Chytridiomycota</taxon>
        <taxon>Chytridiomycota incertae sedis</taxon>
        <taxon>Neocallimastigomycetes</taxon>
        <taxon>Neocallimastigales</taxon>
        <taxon>Neocallimastigaceae</taxon>
        <taxon>Neocallimastix</taxon>
    </lineage>
</organism>
<evidence type="ECO:0000313" key="4">
    <source>
        <dbReference type="Proteomes" id="UP000193920"/>
    </source>
</evidence>
<sequence length="564" mass="63554">MGFYNGETTTSEIIAIVIHVLSIICLIVVIYLTYQRNNLVTFFSVANIGQHLSKLFRLVIFGFTMTNSPLWSCYVHAITNFLTVGMESYIAMLFALRLWLMITKKNAFKIWLLEHTKILTYIFGFGFPIVLSVFSILPQLLKGKNFVIPPKAENCITGYRTNPWQVVLSGPGTTLPPFVLSASFAVNIVLVLCTVSTNNIMKDVKKFSTISYSSWIRMLWFGVLFGLVVVINITGDIKNAKAMAKNGTLEPGIKNISIPYYITAGVGIGVLLIFGTTPEAKKKISSLVKNTLSGVTSLSGKKSQSQSQSQSQNHSRNPSQNFSFAQDISTKASNYSMSSINASSITIKVDSNSSFQASRNNMNMNSPLPLIKNSIKPKKAVGELEATLEFNKFMKSINDEVREDEDDGFLFKNMYQNNTFAYGDNNKIYSEIKDYSVNPQRGNITPRMMIPIQKFSNERIHQQQQIQQYNSSNSFSSDEYNFNTRDDRNLVNKTRKYSEADSDQATFYQSTIVSGYNNSQMDSFIRMEDDNRKGYSENNYVRDGVYTEEIVYPAKVSTSKIVKQ</sequence>
<gene>
    <name evidence="3" type="ORF">LY90DRAFT_672082</name>
</gene>
<feature type="compositionally biased region" description="Low complexity" evidence="1">
    <location>
        <begin position="303"/>
        <end position="312"/>
    </location>
</feature>
<evidence type="ECO:0000313" key="3">
    <source>
        <dbReference type="EMBL" id="ORY41138.1"/>
    </source>
</evidence>
<keyword evidence="2" id="KW-0812">Transmembrane</keyword>
<dbReference type="OrthoDB" id="2152135at2759"/>
<proteinExistence type="predicted"/>
<keyword evidence="2" id="KW-0472">Membrane</keyword>
<keyword evidence="4" id="KW-1185">Reference proteome</keyword>
<feature type="transmembrane region" description="Helical" evidence="2">
    <location>
        <begin position="218"/>
        <end position="237"/>
    </location>
</feature>
<evidence type="ECO:0000256" key="1">
    <source>
        <dbReference type="SAM" id="MobiDB-lite"/>
    </source>
</evidence>
<feature type="transmembrane region" description="Helical" evidence="2">
    <location>
        <begin position="121"/>
        <end position="141"/>
    </location>
</feature>
<feature type="transmembrane region" description="Helical" evidence="2">
    <location>
        <begin position="178"/>
        <end position="197"/>
    </location>
</feature>
<keyword evidence="2" id="KW-1133">Transmembrane helix</keyword>
<name>A0A1Y2C274_9FUNG</name>
<protein>
    <submittedName>
        <fullName evidence="3">Uncharacterized protein</fullName>
    </submittedName>
</protein>
<feature type="transmembrane region" description="Helical" evidence="2">
    <location>
        <begin position="257"/>
        <end position="275"/>
    </location>
</feature>
<reference evidence="3 4" key="1">
    <citation type="submission" date="2016-08" db="EMBL/GenBank/DDBJ databases">
        <title>A Parts List for Fungal Cellulosomes Revealed by Comparative Genomics.</title>
        <authorList>
            <consortium name="DOE Joint Genome Institute"/>
            <person name="Haitjema C.H."/>
            <person name="Gilmore S.P."/>
            <person name="Henske J.K."/>
            <person name="Solomon K.V."/>
            <person name="De Groot R."/>
            <person name="Kuo A."/>
            <person name="Mondo S.J."/>
            <person name="Salamov A.A."/>
            <person name="Labutti K."/>
            <person name="Zhao Z."/>
            <person name="Chiniquy J."/>
            <person name="Barry K."/>
            <person name="Brewer H.M."/>
            <person name="Purvine S.O."/>
            <person name="Wright A.T."/>
            <person name="Boxma B."/>
            <person name="Van Alen T."/>
            <person name="Hackstein J.H."/>
            <person name="Baker S.E."/>
            <person name="Grigoriev I.V."/>
            <person name="O'Malley M.A."/>
        </authorList>
    </citation>
    <scope>NUCLEOTIDE SEQUENCE [LARGE SCALE GENOMIC DNA]</scope>
    <source>
        <strain evidence="3 4">G1</strain>
    </source>
</reference>
<dbReference type="EMBL" id="MCOG01000125">
    <property type="protein sequence ID" value="ORY41138.1"/>
    <property type="molecule type" value="Genomic_DNA"/>
</dbReference>
<evidence type="ECO:0000256" key="2">
    <source>
        <dbReference type="SAM" id="Phobius"/>
    </source>
</evidence>
<feature type="region of interest" description="Disordered" evidence="1">
    <location>
        <begin position="298"/>
        <end position="321"/>
    </location>
</feature>
<accession>A0A1Y2C274</accession>